<comment type="caution">
    <text evidence="6">The sequence shown here is derived from an EMBL/GenBank/DDBJ whole genome shotgun (WGS) entry which is preliminary data.</text>
</comment>
<dbReference type="CDD" id="cd03590">
    <property type="entry name" value="CLECT_DC-SIGN_like"/>
    <property type="match status" value="1"/>
</dbReference>
<evidence type="ECO:0000259" key="5">
    <source>
        <dbReference type="PROSITE" id="PS50041"/>
    </source>
</evidence>
<dbReference type="InterPro" id="IPR001304">
    <property type="entry name" value="C-type_lectin-like"/>
</dbReference>
<dbReference type="EMBL" id="JADWDJ010000005">
    <property type="protein sequence ID" value="KAG5281564.1"/>
    <property type="molecule type" value="Genomic_DNA"/>
</dbReference>
<dbReference type="PANTHER" id="PTHR22803">
    <property type="entry name" value="MANNOSE, PHOSPHOLIPASE, LECTIN RECEPTOR RELATED"/>
    <property type="match status" value="1"/>
</dbReference>
<evidence type="ECO:0000256" key="3">
    <source>
        <dbReference type="SAM" id="Coils"/>
    </source>
</evidence>
<feature type="transmembrane region" description="Helical" evidence="4">
    <location>
        <begin position="46"/>
        <end position="67"/>
    </location>
</feature>
<dbReference type="SMART" id="SM00034">
    <property type="entry name" value="CLECT"/>
    <property type="match status" value="1"/>
</dbReference>
<keyword evidence="1" id="KW-0430">Lectin</keyword>
<keyword evidence="7" id="KW-1185">Reference proteome</keyword>
<keyword evidence="3" id="KW-0175">Coiled coil</keyword>
<evidence type="ECO:0000313" key="7">
    <source>
        <dbReference type="Proteomes" id="UP000823561"/>
    </source>
</evidence>
<dbReference type="InterPro" id="IPR050111">
    <property type="entry name" value="C-type_lectin/snaclec_domain"/>
</dbReference>
<sequence>MVNTGQSRLDSDQYDDFNAEHESMDNLQKVSLFTVRGYGSSKRYQLATGVLGLISAALLMAVIGMAIQIKGMGVSQSSLNFTAVRSELKLLRDDRVRLKAVMDSLQHDYDKARSDRSLLQAQLDRESAMSDRLLSQIKTLEEQKKREDVRVLQLVRSCGRCPPGWEVMNDTCYYFPTSSGIPRKGWDDAKADCIRQGGNLATVDTLLKQTFLVGVLRVLNSEGFSYRSGFWIGLRQKDTEGAWHWTNGSSLGTGYWMDGEPNDDYGYEDCAATYPTVNILKSWNDAPCRHPLKWICEKEATATS</sequence>
<accession>A0AAV6H3F1</accession>
<dbReference type="InterPro" id="IPR033989">
    <property type="entry name" value="CD209-like_CTLD"/>
</dbReference>
<feature type="domain" description="C-type lectin" evidence="5">
    <location>
        <begin position="168"/>
        <end position="297"/>
    </location>
</feature>
<reference evidence="6" key="1">
    <citation type="submission" date="2020-10" db="EMBL/GenBank/DDBJ databases">
        <title>Chromosome-scale genome assembly of the Allis shad, Alosa alosa.</title>
        <authorList>
            <person name="Margot Z."/>
            <person name="Christophe K."/>
            <person name="Cabau C."/>
            <person name="Louis A."/>
            <person name="Berthelot C."/>
            <person name="Parey E."/>
            <person name="Roest Crollius H."/>
            <person name="Montfort J."/>
            <person name="Robinson-Rechavi M."/>
            <person name="Bucao C."/>
            <person name="Bouchez O."/>
            <person name="Gislard M."/>
            <person name="Lluch J."/>
            <person name="Milhes M."/>
            <person name="Lampietro C."/>
            <person name="Lopez Roques C."/>
            <person name="Donnadieu C."/>
            <person name="Braasch I."/>
            <person name="Desvignes T."/>
            <person name="Postlethwait J."/>
            <person name="Bobe J."/>
            <person name="Guiguen Y."/>
        </authorList>
    </citation>
    <scope>NUCLEOTIDE SEQUENCE</scope>
    <source>
        <strain evidence="6">M-15738</strain>
        <tissue evidence="6">Blood</tissue>
    </source>
</reference>
<proteinExistence type="predicted"/>
<dbReference type="InterPro" id="IPR016187">
    <property type="entry name" value="CTDL_fold"/>
</dbReference>
<dbReference type="InterPro" id="IPR016186">
    <property type="entry name" value="C-type_lectin-like/link_sf"/>
</dbReference>
<name>A0AAV6H3F1_9TELE</name>
<evidence type="ECO:0000256" key="4">
    <source>
        <dbReference type="SAM" id="Phobius"/>
    </source>
</evidence>
<dbReference type="SUPFAM" id="SSF56436">
    <property type="entry name" value="C-type lectin-like"/>
    <property type="match status" value="1"/>
</dbReference>
<evidence type="ECO:0000256" key="1">
    <source>
        <dbReference type="ARBA" id="ARBA00022734"/>
    </source>
</evidence>
<dbReference type="Proteomes" id="UP000823561">
    <property type="component" value="Chromosome 5"/>
</dbReference>
<dbReference type="Pfam" id="PF00059">
    <property type="entry name" value="Lectin_C"/>
    <property type="match status" value="1"/>
</dbReference>
<organism evidence="6 7">
    <name type="scientific">Alosa alosa</name>
    <name type="common">allis shad</name>
    <dbReference type="NCBI Taxonomy" id="278164"/>
    <lineage>
        <taxon>Eukaryota</taxon>
        <taxon>Metazoa</taxon>
        <taxon>Chordata</taxon>
        <taxon>Craniata</taxon>
        <taxon>Vertebrata</taxon>
        <taxon>Euteleostomi</taxon>
        <taxon>Actinopterygii</taxon>
        <taxon>Neopterygii</taxon>
        <taxon>Teleostei</taxon>
        <taxon>Clupei</taxon>
        <taxon>Clupeiformes</taxon>
        <taxon>Clupeoidei</taxon>
        <taxon>Clupeidae</taxon>
        <taxon>Alosa</taxon>
    </lineage>
</organism>
<dbReference type="GO" id="GO:0030246">
    <property type="term" value="F:carbohydrate binding"/>
    <property type="evidence" value="ECO:0007669"/>
    <property type="project" value="UniProtKB-KW"/>
</dbReference>
<evidence type="ECO:0000256" key="2">
    <source>
        <dbReference type="ARBA" id="ARBA00023157"/>
    </source>
</evidence>
<dbReference type="InterPro" id="IPR018378">
    <property type="entry name" value="C-type_lectin_CS"/>
</dbReference>
<protein>
    <recommendedName>
        <fullName evidence="5">C-type lectin domain-containing protein</fullName>
    </recommendedName>
</protein>
<dbReference type="Gene3D" id="3.10.100.10">
    <property type="entry name" value="Mannose-Binding Protein A, subunit A"/>
    <property type="match status" value="1"/>
</dbReference>
<keyword evidence="4" id="KW-0812">Transmembrane</keyword>
<dbReference type="AlphaFoldDB" id="A0AAV6H3F1"/>
<evidence type="ECO:0000313" key="6">
    <source>
        <dbReference type="EMBL" id="KAG5281564.1"/>
    </source>
</evidence>
<keyword evidence="2" id="KW-1015">Disulfide bond</keyword>
<feature type="coiled-coil region" evidence="3">
    <location>
        <begin position="88"/>
        <end position="150"/>
    </location>
</feature>
<gene>
    <name evidence="6" type="ORF">AALO_G00073710</name>
</gene>
<dbReference type="PROSITE" id="PS50041">
    <property type="entry name" value="C_TYPE_LECTIN_2"/>
    <property type="match status" value="1"/>
</dbReference>
<keyword evidence="4" id="KW-1133">Transmembrane helix</keyword>
<dbReference type="PROSITE" id="PS00615">
    <property type="entry name" value="C_TYPE_LECTIN_1"/>
    <property type="match status" value="1"/>
</dbReference>
<keyword evidence="4" id="KW-0472">Membrane</keyword>